<keyword evidence="2" id="KW-1185">Reference proteome</keyword>
<organism evidence="1 2">
    <name type="scientific">Dryococelus australis</name>
    <dbReference type="NCBI Taxonomy" id="614101"/>
    <lineage>
        <taxon>Eukaryota</taxon>
        <taxon>Metazoa</taxon>
        <taxon>Ecdysozoa</taxon>
        <taxon>Arthropoda</taxon>
        <taxon>Hexapoda</taxon>
        <taxon>Insecta</taxon>
        <taxon>Pterygota</taxon>
        <taxon>Neoptera</taxon>
        <taxon>Polyneoptera</taxon>
        <taxon>Phasmatodea</taxon>
        <taxon>Verophasmatodea</taxon>
        <taxon>Anareolatae</taxon>
        <taxon>Phasmatidae</taxon>
        <taxon>Eurycanthinae</taxon>
        <taxon>Dryococelus</taxon>
    </lineage>
</organism>
<dbReference type="Proteomes" id="UP001159363">
    <property type="component" value="Chromosome 4"/>
</dbReference>
<evidence type="ECO:0000313" key="2">
    <source>
        <dbReference type="Proteomes" id="UP001159363"/>
    </source>
</evidence>
<dbReference type="EMBL" id="JARBHB010000005">
    <property type="protein sequence ID" value="KAJ8883580.1"/>
    <property type="molecule type" value="Genomic_DNA"/>
</dbReference>
<gene>
    <name evidence="1" type="ORF">PR048_015424</name>
</gene>
<proteinExistence type="predicted"/>
<name>A0ABQ9HH28_9NEOP</name>
<reference evidence="1 2" key="1">
    <citation type="submission" date="2023-02" db="EMBL/GenBank/DDBJ databases">
        <title>LHISI_Scaffold_Assembly.</title>
        <authorList>
            <person name="Stuart O.P."/>
            <person name="Cleave R."/>
            <person name="Magrath M.J.L."/>
            <person name="Mikheyev A.S."/>
        </authorList>
    </citation>
    <scope>NUCLEOTIDE SEQUENCE [LARGE SCALE GENOMIC DNA]</scope>
    <source>
        <strain evidence="1">Daus_M_001</strain>
        <tissue evidence="1">Leg muscle</tissue>
    </source>
</reference>
<protein>
    <submittedName>
        <fullName evidence="1">Uncharacterized protein</fullName>
    </submittedName>
</protein>
<accession>A0ABQ9HH28</accession>
<evidence type="ECO:0000313" key="1">
    <source>
        <dbReference type="EMBL" id="KAJ8883580.1"/>
    </source>
</evidence>
<sequence>MNDMTKDQLQEVKIQACFVSENCIKLVNLLELLEGKYFPTSHLLHAELIHNLKTATQQSETKLKTPQILPKIFFTHAVKPLMCKLPAFEEPHLEPQSLIEGLRLLKCITAEQSQDSHTETVDLCKIHILKLLICVKFCVV</sequence>
<comment type="caution">
    <text evidence="1">The sequence shown here is derived from an EMBL/GenBank/DDBJ whole genome shotgun (WGS) entry which is preliminary data.</text>
</comment>